<feature type="domain" description="Chemotaxis phosphatase CheX-like" evidence="2">
    <location>
        <begin position="42"/>
        <end position="138"/>
    </location>
</feature>
<gene>
    <name evidence="3" type="ordered locus">Dacet_2289</name>
</gene>
<dbReference type="PaxDb" id="522772-Dacet_2289"/>
<dbReference type="SUPFAM" id="SSF103039">
    <property type="entry name" value="CheC-like"/>
    <property type="match status" value="1"/>
</dbReference>
<evidence type="ECO:0000313" key="4">
    <source>
        <dbReference type="Proteomes" id="UP000002012"/>
    </source>
</evidence>
<dbReference type="EMBL" id="CP001968">
    <property type="protein sequence ID" value="ADD69051.1"/>
    <property type="molecule type" value="Genomic_DNA"/>
</dbReference>
<organism evidence="3 4">
    <name type="scientific">Denitrovibrio acetiphilus (strain DSM 12809 / NBRC 114555 / N2460)</name>
    <dbReference type="NCBI Taxonomy" id="522772"/>
    <lineage>
        <taxon>Bacteria</taxon>
        <taxon>Pseudomonadati</taxon>
        <taxon>Deferribacterota</taxon>
        <taxon>Deferribacteres</taxon>
        <taxon>Deferribacterales</taxon>
        <taxon>Geovibrionaceae</taxon>
        <taxon>Denitrovibrio</taxon>
    </lineage>
</organism>
<keyword evidence="1" id="KW-0145">Chemotaxis</keyword>
<dbReference type="GO" id="GO:0006935">
    <property type="term" value="P:chemotaxis"/>
    <property type="evidence" value="ECO:0007669"/>
    <property type="project" value="UniProtKB-KW"/>
</dbReference>
<dbReference type="InParanoid" id="D4H328"/>
<dbReference type="Gene3D" id="3.40.1550.10">
    <property type="entry name" value="CheC-like"/>
    <property type="match status" value="1"/>
</dbReference>
<dbReference type="eggNOG" id="COG1406">
    <property type="taxonomic scope" value="Bacteria"/>
</dbReference>
<accession>D4H328</accession>
<dbReference type="KEGG" id="dap:Dacet_2289"/>
<sequence length="156" mass="17183">MKADYINPFITSTSEVFKTMVGIEPERGQLYLKSDEKLPYDISGVIGLAGQASGFVVISMTERLAFKVLENFLGEKKTEMDEDVMDAIGEILNMIAGGAKQVFSNKGIRFKISIPNVVVGKNHMVGKQRNVQCIGMTFKVGDDVFVIEVALEENGR</sequence>
<name>D4H328_DENA2</name>
<dbReference type="Proteomes" id="UP000002012">
    <property type="component" value="Chromosome"/>
</dbReference>
<dbReference type="CDD" id="cd17906">
    <property type="entry name" value="CheX"/>
    <property type="match status" value="1"/>
</dbReference>
<dbReference type="PANTHER" id="PTHR39452">
    <property type="entry name" value="CHEY-P PHOSPHATASE CHEX"/>
    <property type="match status" value="1"/>
</dbReference>
<proteinExistence type="predicted"/>
<dbReference type="InterPro" id="IPR038756">
    <property type="entry name" value="CheX-like"/>
</dbReference>
<evidence type="ECO:0000313" key="3">
    <source>
        <dbReference type="EMBL" id="ADD69051.1"/>
    </source>
</evidence>
<dbReference type="AlphaFoldDB" id="D4H328"/>
<protein>
    <submittedName>
        <fullName evidence="3">Putative inhibitor of MCP methylation</fullName>
    </submittedName>
</protein>
<dbReference type="Pfam" id="PF13690">
    <property type="entry name" value="CheX"/>
    <property type="match status" value="1"/>
</dbReference>
<dbReference type="InterPro" id="IPR028976">
    <property type="entry name" value="CheC-like_sf"/>
</dbReference>
<dbReference type="OrthoDB" id="9788100at2"/>
<dbReference type="STRING" id="522772.Dacet_2289"/>
<evidence type="ECO:0000259" key="2">
    <source>
        <dbReference type="Pfam" id="PF13690"/>
    </source>
</evidence>
<reference evidence="3 4" key="1">
    <citation type="journal article" date="2010" name="Stand. Genomic Sci.">
        <title>Complete genome sequence of Denitrovibrio acetiphilus type strain (N2460).</title>
        <authorList>
            <person name="Kiss H."/>
            <person name="Lang E."/>
            <person name="Lapidus A."/>
            <person name="Copeland A."/>
            <person name="Nolan M."/>
            <person name="Glavina Del Rio T."/>
            <person name="Chen F."/>
            <person name="Lucas S."/>
            <person name="Tice H."/>
            <person name="Cheng J.F."/>
            <person name="Han C."/>
            <person name="Goodwin L."/>
            <person name="Pitluck S."/>
            <person name="Liolios K."/>
            <person name="Pati A."/>
            <person name="Ivanova N."/>
            <person name="Mavromatis K."/>
            <person name="Chen A."/>
            <person name="Palaniappan K."/>
            <person name="Land M."/>
            <person name="Hauser L."/>
            <person name="Chang Y.J."/>
            <person name="Jeffries C.D."/>
            <person name="Detter J.C."/>
            <person name="Brettin T."/>
            <person name="Spring S."/>
            <person name="Rohde M."/>
            <person name="Goker M."/>
            <person name="Woyke T."/>
            <person name="Bristow J."/>
            <person name="Eisen J.A."/>
            <person name="Markowitz V."/>
            <person name="Hugenholtz P."/>
            <person name="Kyrpides N.C."/>
            <person name="Klenk H.P."/>
        </authorList>
    </citation>
    <scope>NUCLEOTIDE SEQUENCE [LARGE SCALE GENOMIC DNA]</scope>
    <source>
        <strain evidence="4">DSM 12809 / NBRC 114555 / N2460</strain>
    </source>
</reference>
<evidence type="ECO:0000256" key="1">
    <source>
        <dbReference type="ARBA" id="ARBA00022500"/>
    </source>
</evidence>
<dbReference type="InterPro" id="IPR028051">
    <property type="entry name" value="CheX-like_dom"/>
</dbReference>
<dbReference type="HOGENOM" id="CLU_116290_0_2_0"/>
<dbReference type="PANTHER" id="PTHR39452:SF1">
    <property type="entry name" value="CHEY-P PHOSPHATASE CHEX"/>
    <property type="match status" value="1"/>
</dbReference>
<keyword evidence="4" id="KW-1185">Reference proteome</keyword>
<dbReference type="RefSeq" id="WP_013011553.1">
    <property type="nucleotide sequence ID" value="NC_013943.1"/>
</dbReference>